<dbReference type="GO" id="GO:0003700">
    <property type="term" value="F:DNA-binding transcription factor activity"/>
    <property type="evidence" value="ECO:0007669"/>
    <property type="project" value="InterPro"/>
</dbReference>
<dbReference type="Proteomes" id="UP000035016">
    <property type="component" value="Chromosome Chromosome"/>
</dbReference>
<dbReference type="Gene3D" id="1.10.10.10">
    <property type="entry name" value="Winged helix-like DNA-binding domain superfamily/Winged helix DNA-binding domain"/>
    <property type="match status" value="2"/>
</dbReference>
<evidence type="ECO:0000259" key="4">
    <source>
        <dbReference type="PROSITE" id="PS50949"/>
    </source>
</evidence>
<evidence type="ECO:0000256" key="3">
    <source>
        <dbReference type="ARBA" id="ARBA00023163"/>
    </source>
</evidence>
<dbReference type="Pfam" id="PF00392">
    <property type="entry name" value="GntR"/>
    <property type="match status" value="1"/>
</dbReference>
<evidence type="ECO:0000313" key="6">
    <source>
        <dbReference type="Proteomes" id="UP000035016"/>
    </source>
</evidence>
<feature type="domain" description="HTH gntR-type" evidence="4">
    <location>
        <begin position="194"/>
        <end position="262"/>
    </location>
</feature>
<evidence type="ECO:0000256" key="1">
    <source>
        <dbReference type="ARBA" id="ARBA00023015"/>
    </source>
</evidence>
<name>A0A0F7VNN3_STRLW</name>
<proteinExistence type="predicted"/>
<organism evidence="5 6">
    <name type="scientific">Streptomyces leeuwenhoekii</name>
    <dbReference type="NCBI Taxonomy" id="1437453"/>
    <lineage>
        <taxon>Bacteria</taxon>
        <taxon>Bacillati</taxon>
        <taxon>Actinomycetota</taxon>
        <taxon>Actinomycetes</taxon>
        <taxon>Kitasatosporales</taxon>
        <taxon>Streptomycetaceae</taxon>
        <taxon>Streptomyces</taxon>
    </lineage>
</organism>
<keyword evidence="1" id="KW-0805">Transcription regulation</keyword>
<gene>
    <name evidence="5" type="primary">sle_23230</name>
</gene>
<evidence type="ECO:0000313" key="5">
    <source>
        <dbReference type="EMBL" id="CQR61784.1"/>
    </source>
</evidence>
<dbReference type="InterPro" id="IPR000524">
    <property type="entry name" value="Tscrpt_reg_HTH_GntR"/>
</dbReference>
<dbReference type="KEGG" id="sle:sle_23230"/>
<sequence>MNTPTSTTESPEQGVKGASTYRQLRSTLVAFQRAMAQFDSPTASATERAREAVWAVVEPWLPLAEQRQRQAAPSPSDQERWRQLITEARQLSTRHTPGTDPVLQCWAARRLLRALMEAERPGPSVSDIAGSVRQAISRGTYTPGTLLGMSRIAAEQDTPTVERVELALQDLQREGLVTISYSKRVRVAGNTPSTDRPTQIATWIRYLIQSAVYPPHSELPPVRSLALSLVSAPAEITTALRMLEDQNVVQRRPGQRALVLPAQPFPVAPPSDLDDLLTSLHHRALPGTRLTGAEVLTTCRRTRTWWTSRRTPPPDAVDRLVRTLITAAARLIPQAAQQHQGNRDVTTLLRRTAITALAEQPTDSGEQVWRAACLAAAVRELSQLTNDSKTTAAGAPR</sequence>
<evidence type="ECO:0000256" key="2">
    <source>
        <dbReference type="ARBA" id="ARBA00023125"/>
    </source>
</evidence>
<keyword evidence="2" id="KW-0238">DNA-binding</keyword>
<dbReference type="SUPFAM" id="SSF46785">
    <property type="entry name" value="Winged helix' DNA-binding domain"/>
    <property type="match status" value="2"/>
</dbReference>
<dbReference type="InterPro" id="IPR036388">
    <property type="entry name" value="WH-like_DNA-bd_sf"/>
</dbReference>
<dbReference type="InterPro" id="IPR036390">
    <property type="entry name" value="WH_DNA-bd_sf"/>
</dbReference>
<keyword evidence="3" id="KW-0804">Transcription</keyword>
<dbReference type="EMBL" id="LN831790">
    <property type="protein sequence ID" value="CQR61784.1"/>
    <property type="molecule type" value="Genomic_DNA"/>
</dbReference>
<dbReference type="SMART" id="SM00345">
    <property type="entry name" value="HTH_GNTR"/>
    <property type="match status" value="2"/>
</dbReference>
<dbReference type="PROSITE" id="PS50949">
    <property type="entry name" value="HTH_GNTR"/>
    <property type="match status" value="1"/>
</dbReference>
<dbReference type="GO" id="GO:0003677">
    <property type="term" value="F:DNA binding"/>
    <property type="evidence" value="ECO:0007669"/>
    <property type="project" value="UniProtKB-KW"/>
</dbReference>
<reference evidence="5 6" key="1">
    <citation type="submission" date="2015-02" db="EMBL/GenBank/DDBJ databases">
        <authorList>
            <person name="Gomez-Escribano P.J."/>
        </authorList>
    </citation>
    <scope>NUCLEOTIDE SEQUENCE [LARGE SCALE GENOMIC DNA]</scope>
    <source>
        <strain evidence="6">C34 (DSM 42122 / NRRL B-24963)</strain>
    </source>
</reference>
<dbReference type="AlphaFoldDB" id="A0A0F7VNN3"/>
<accession>A0A0F7VNN3</accession>
<dbReference type="RefSeq" id="WP_049976943.1">
    <property type="nucleotide sequence ID" value="NZ_AZSD01000597.1"/>
</dbReference>
<protein>
    <recommendedName>
        <fullName evidence="4">HTH gntR-type domain-containing protein</fullName>
    </recommendedName>
</protein>